<protein>
    <submittedName>
        <fullName evidence="1">Uncharacterized protein</fullName>
    </submittedName>
</protein>
<accession>A0AA39QSD2</accession>
<dbReference type="EMBL" id="JAFEKC020000021">
    <property type="protein sequence ID" value="KAK0508285.1"/>
    <property type="molecule type" value="Genomic_DNA"/>
</dbReference>
<proteinExistence type="predicted"/>
<name>A0AA39QSD2_9LECA</name>
<keyword evidence="2" id="KW-1185">Reference proteome</keyword>
<comment type="caution">
    <text evidence="1">The sequence shown here is derived from an EMBL/GenBank/DDBJ whole genome shotgun (WGS) entry which is preliminary data.</text>
</comment>
<evidence type="ECO:0000313" key="2">
    <source>
        <dbReference type="Proteomes" id="UP001166286"/>
    </source>
</evidence>
<sequence>MGAPVPICKSTLRKPKFAVSAHWAFASGFGPDTIASAAINQNMLSYLQREPPRAFHSVMTMLDFLHAKAQRWPLQVRILLNQDRYKSDEPFETAARQGDLKRRQQAMSVWANMLCFIAAYWDISCSDLEKMGLFLSEDMKVHVENVSIWDELGGNRKRIEETAKDFFILAVTDPKPSPRTNPILWWLTAVINDRLVNGPPELPVEGFEKESVQNLDLDSKLEALDYFARVLILEVLIHTWTPSDMYRRISWPPSYRFQTSAMKQQILTLLDRNDTTRAYQDKERLGTPFQRDDRILNAPAWRECIAHLETLIDDWLANHARGPICEILSLSRGVLPIRTYEDQVKLPKCRIGASRECVCVEDKYEVVIEIWANFTDAMGAYDGGFGRAITAGAHRVESDKDLAGANQAAREVIELEFGREKDARMWMEHVRADGTVRVIAVFVDKTHNSKVDTWVQKRVC</sequence>
<reference evidence="1" key="1">
    <citation type="submission" date="2023-03" db="EMBL/GenBank/DDBJ databases">
        <title>Complete genome of Cladonia borealis.</title>
        <authorList>
            <person name="Park H."/>
        </authorList>
    </citation>
    <scope>NUCLEOTIDE SEQUENCE</scope>
    <source>
        <strain evidence="1">ANT050790</strain>
    </source>
</reference>
<evidence type="ECO:0000313" key="1">
    <source>
        <dbReference type="EMBL" id="KAK0508285.1"/>
    </source>
</evidence>
<organism evidence="1 2">
    <name type="scientific">Cladonia borealis</name>
    <dbReference type="NCBI Taxonomy" id="184061"/>
    <lineage>
        <taxon>Eukaryota</taxon>
        <taxon>Fungi</taxon>
        <taxon>Dikarya</taxon>
        <taxon>Ascomycota</taxon>
        <taxon>Pezizomycotina</taxon>
        <taxon>Lecanoromycetes</taxon>
        <taxon>OSLEUM clade</taxon>
        <taxon>Lecanoromycetidae</taxon>
        <taxon>Lecanorales</taxon>
        <taxon>Lecanorineae</taxon>
        <taxon>Cladoniaceae</taxon>
        <taxon>Cladonia</taxon>
    </lineage>
</organism>
<gene>
    <name evidence="1" type="ORF">JMJ35_009369</name>
</gene>
<dbReference type="Proteomes" id="UP001166286">
    <property type="component" value="Unassembled WGS sequence"/>
</dbReference>
<dbReference type="AlphaFoldDB" id="A0AA39QSD2"/>